<evidence type="ECO:0000313" key="1">
    <source>
        <dbReference type="EMBL" id="TRZ05808.1"/>
    </source>
</evidence>
<protein>
    <submittedName>
        <fullName evidence="1">Uncharacterized protein</fullName>
    </submittedName>
</protein>
<feature type="non-terminal residue" evidence="1">
    <location>
        <position position="124"/>
    </location>
</feature>
<evidence type="ECO:0000313" key="2">
    <source>
        <dbReference type="Proteomes" id="UP000796761"/>
    </source>
</evidence>
<reference evidence="1" key="1">
    <citation type="submission" date="2019-04" db="EMBL/GenBank/DDBJ databases">
        <title>Genome assembly of Zosterops borbonicus 15179.</title>
        <authorList>
            <person name="Leroy T."/>
            <person name="Anselmetti Y."/>
            <person name="Tilak M.-K."/>
            <person name="Nabholz B."/>
        </authorList>
    </citation>
    <scope>NUCLEOTIDE SEQUENCE</scope>
    <source>
        <strain evidence="1">HGM_15179</strain>
        <tissue evidence="1">Muscle</tissue>
    </source>
</reference>
<dbReference type="EMBL" id="SWJQ01003355">
    <property type="protein sequence ID" value="TRZ05808.1"/>
    <property type="molecule type" value="Genomic_DNA"/>
</dbReference>
<proteinExistence type="predicted"/>
<sequence>RGGLFWHPMWILIPGHPRDKWRARSHRGGESGVWGQGSPGGILSWVWRWGCPRCDPLGHVKGRSHSAEVCRAEQSQGTSCHLSVVHSVSVVCPVWCVFCLNPSRGLLEMPSFILNISLFRVLIS</sequence>
<dbReference type="Proteomes" id="UP000796761">
    <property type="component" value="Unassembled WGS sequence"/>
</dbReference>
<feature type="non-terminal residue" evidence="1">
    <location>
        <position position="1"/>
    </location>
</feature>
<accession>A0A8K1D5B6</accession>
<comment type="caution">
    <text evidence="1">The sequence shown here is derived from an EMBL/GenBank/DDBJ whole genome shotgun (WGS) entry which is preliminary data.</text>
</comment>
<keyword evidence="2" id="KW-1185">Reference proteome</keyword>
<dbReference type="AlphaFoldDB" id="A0A8K1D5B6"/>
<gene>
    <name evidence="1" type="ORF">HGM15179_021299</name>
</gene>
<name>A0A8K1D5B6_9PASS</name>
<organism evidence="1 2">
    <name type="scientific">Zosterops borbonicus</name>
    <dbReference type="NCBI Taxonomy" id="364589"/>
    <lineage>
        <taxon>Eukaryota</taxon>
        <taxon>Metazoa</taxon>
        <taxon>Chordata</taxon>
        <taxon>Craniata</taxon>
        <taxon>Vertebrata</taxon>
        <taxon>Euteleostomi</taxon>
        <taxon>Archelosauria</taxon>
        <taxon>Archosauria</taxon>
        <taxon>Dinosauria</taxon>
        <taxon>Saurischia</taxon>
        <taxon>Theropoda</taxon>
        <taxon>Coelurosauria</taxon>
        <taxon>Aves</taxon>
        <taxon>Neognathae</taxon>
        <taxon>Neoaves</taxon>
        <taxon>Telluraves</taxon>
        <taxon>Australaves</taxon>
        <taxon>Passeriformes</taxon>
        <taxon>Sylvioidea</taxon>
        <taxon>Zosteropidae</taxon>
        <taxon>Zosterops</taxon>
    </lineage>
</organism>